<dbReference type="GO" id="GO:0005506">
    <property type="term" value="F:iron ion binding"/>
    <property type="evidence" value="ECO:0007669"/>
    <property type="project" value="InterPro"/>
</dbReference>
<evidence type="ECO:0000256" key="5">
    <source>
        <dbReference type="ARBA" id="ARBA00023002"/>
    </source>
</evidence>
<dbReference type="GO" id="GO:0020037">
    <property type="term" value="F:heme binding"/>
    <property type="evidence" value="ECO:0007669"/>
    <property type="project" value="InterPro"/>
</dbReference>
<dbReference type="AlphaFoldDB" id="A0A6G1KR24"/>
<evidence type="ECO:0000313" key="12">
    <source>
        <dbReference type="Proteomes" id="UP000799428"/>
    </source>
</evidence>
<keyword evidence="5 9" id="KW-0560">Oxidoreductase</keyword>
<dbReference type="InterPro" id="IPR050479">
    <property type="entry name" value="CYP11_CYP27_families"/>
</dbReference>
<keyword evidence="10" id="KW-1133">Transmembrane helix</keyword>
<dbReference type="GO" id="GO:0016705">
    <property type="term" value="F:oxidoreductase activity, acting on paired donors, with incorporation or reduction of molecular oxygen"/>
    <property type="evidence" value="ECO:0007669"/>
    <property type="project" value="InterPro"/>
</dbReference>
<keyword evidence="10" id="KW-0812">Transmembrane</keyword>
<evidence type="ECO:0000256" key="1">
    <source>
        <dbReference type="ARBA" id="ARBA00001971"/>
    </source>
</evidence>
<protein>
    <submittedName>
        <fullName evidence="11">Cytochrome P450 monooxygenase-like protein</fullName>
    </submittedName>
</protein>
<dbReference type="InterPro" id="IPR002403">
    <property type="entry name" value="Cyt_P450_E_grp-IV"/>
</dbReference>
<name>A0A6G1KR24_9PLEO</name>
<keyword evidence="3 8" id="KW-0349">Heme</keyword>
<evidence type="ECO:0000256" key="9">
    <source>
        <dbReference type="RuleBase" id="RU000461"/>
    </source>
</evidence>
<dbReference type="InterPro" id="IPR036396">
    <property type="entry name" value="Cyt_P450_sf"/>
</dbReference>
<gene>
    <name evidence="11" type="ORF">K504DRAFT_469521</name>
</gene>
<feature type="transmembrane region" description="Helical" evidence="10">
    <location>
        <begin position="65"/>
        <end position="83"/>
    </location>
</feature>
<evidence type="ECO:0000313" key="11">
    <source>
        <dbReference type="EMBL" id="KAF2715260.1"/>
    </source>
</evidence>
<keyword evidence="7 9" id="KW-0503">Monooxygenase</keyword>
<dbReference type="Gene3D" id="1.10.630.10">
    <property type="entry name" value="Cytochrome P450"/>
    <property type="match status" value="1"/>
</dbReference>
<dbReference type="InterPro" id="IPR017972">
    <property type="entry name" value="Cyt_P450_CS"/>
</dbReference>
<dbReference type="SUPFAM" id="SSF48264">
    <property type="entry name" value="Cytochrome P450"/>
    <property type="match status" value="1"/>
</dbReference>
<reference evidence="11" key="1">
    <citation type="journal article" date="2020" name="Stud. Mycol.">
        <title>101 Dothideomycetes genomes: a test case for predicting lifestyles and emergence of pathogens.</title>
        <authorList>
            <person name="Haridas S."/>
            <person name="Albert R."/>
            <person name="Binder M."/>
            <person name="Bloem J."/>
            <person name="Labutti K."/>
            <person name="Salamov A."/>
            <person name="Andreopoulos B."/>
            <person name="Baker S."/>
            <person name="Barry K."/>
            <person name="Bills G."/>
            <person name="Bluhm B."/>
            <person name="Cannon C."/>
            <person name="Castanera R."/>
            <person name="Culley D."/>
            <person name="Daum C."/>
            <person name="Ezra D."/>
            <person name="Gonzalez J."/>
            <person name="Henrissat B."/>
            <person name="Kuo A."/>
            <person name="Liang C."/>
            <person name="Lipzen A."/>
            <person name="Lutzoni F."/>
            <person name="Magnuson J."/>
            <person name="Mondo S."/>
            <person name="Nolan M."/>
            <person name="Ohm R."/>
            <person name="Pangilinan J."/>
            <person name="Park H.-J."/>
            <person name="Ramirez L."/>
            <person name="Alfaro M."/>
            <person name="Sun H."/>
            <person name="Tritt A."/>
            <person name="Yoshinaga Y."/>
            <person name="Zwiers L.-H."/>
            <person name="Turgeon B."/>
            <person name="Goodwin S."/>
            <person name="Spatafora J."/>
            <person name="Crous P."/>
            <person name="Grigoriev I."/>
        </authorList>
    </citation>
    <scope>NUCLEOTIDE SEQUENCE</scope>
    <source>
        <strain evidence="11">CBS 279.74</strain>
    </source>
</reference>
<feature type="binding site" description="axial binding residue" evidence="8">
    <location>
        <position position="486"/>
    </location>
    <ligand>
        <name>heme</name>
        <dbReference type="ChEBI" id="CHEBI:30413"/>
    </ligand>
    <ligandPart>
        <name>Fe</name>
        <dbReference type="ChEBI" id="CHEBI:18248"/>
    </ligandPart>
</feature>
<dbReference type="Proteomes" id="UP000799428">
    <property type="component" value="Unassembled WGS sequence"/>
</dbReference>
<dbReference type="PROSITE" id="PS00086">
    <property type="entry name" value="CYTOCHROME_P450"/>
    <property type="match status" value="1"/>
</dbReference>
<comment type="cofactor">
    <cofactor evidence="1 8">
        <name>heme</name>
        <dbReference type="ChEBI" id="CHEBI:30413"/>
    </cofactor>
</comment>
<dbReference type="OrthoDB" id="3945418at2759"/>
<evidence type="ECO:0000256" key="3">
    <source>
        <dbReference type="ARBA" id="ARBA00022617"/>
    </source>
</evidence>
<organism evidence="11 12">
    <name type="scientific">Pleomassaria siparia CBS 279.74</name>
    <dbReference type="NCBI Taxonomy" id="1314801"/>
    <lineage>
        <taxon>Eukaryota</taxon>
        <taxon>Fungi</taxon>
        <taxon>Dikarya</taxon>
        <taxon>Ascomycota</taxon>
        <taxon>Pezizomycotina</taxon>
        <taxon>Dothideomycetes</taxon>
        <taxon>Pleosporomycetidae</taxon>
        <taxon>Pleosporales</taxon>
        <taxon>Pleomassariaceae</taxon>
        <taxon>Pleomassaria</taxon>
    </lineage>
</organism>
<dbReference type="GO" id="GO:0004497">
    <property type="term" value="F:monooxygenase activity"/>
    <property type="evidence" value="ECO:0007669"/>
    <property type="project" value="UniProtKB-KW"/>
</dbReference>
<evidence type="ECO:0000256" key="8">
    <source>
        <dbReference type="PIRSR" id="PIRSR602403-1"/>
    </source>
</evidence>
<evidence type="ECO:0000256" key="6">
    <source>
        <dbReference type="ARBA" id="ARBA00023004"/>
    </source>
</evidence>
<dbReference type="EMBL" id="MU005764">
    <property type="protein sequence ID" value="KAF2715260.1"/>
    <property type="molecule type" value="Genomic_DNA"/>
</dbReference>
<dbReference type="PRINTS" id="PR00385">
    <property type="entry name" value="P450"/>
</dbReference>
<proteinExistence type="inferred from homology"/>
<evidence type="ECO:0000256" key="7">
    <source>
        <dbReference type="ARBA" id="ARBA00023033"/>
    </source>
</evidence>
<comment type="similarity">
    <text evidence="2 9">Belongs to the cytochrome P450 family.</text>
</comment>
<keyword evidence="6 8" id="KW-0408">Iron</keyword>
<dbReference type="PRINTS" id="PR00465">
    <property type="entry name" value="EP450IV"/>
</dbReference>
<sequence length="544" mass="61801">MASSYLLLDENMHFLDKGEGEMKKSRSILDLVIISIKSFSSLHMFDKLVVSGVSMMDVRGLRWEILWAAFILLVMFRAACMIYRAHIHPLRSIPGPWISSATSLWIRWQRWHGRLSFEADKLMAKYGPIVRISPNLVILNDPEAVEKVFVRKDLDTSPKSIRALRVGGHDWTVTYPQHPIARSRRHPVMIATTTKNLKLRHQVFVDNIEAMVRDIAESGGERSEDIVHHLRICTLKNSQVIMGGSTVDVDATNFPHVVGEYNFLVVWRLCLPGWLFEWLQYGPFSHARFRVRSSDKLFDLGDELCQQAAKNEATFEEDPSIYKLFTDPGAKYPTQAWTDPEIGAEMAGQVLAATETTSSALAFIYYELAKNQSLQHDLYKELCAHEGYEELDSLKLLDACIKEGLRFRPPVALTGSRMVPPGGLNVLGYYLPAGTVITTQSLSMSRQRPDLFPDFDSYNPRRWLEDESNAEKRRLLVPFGIGARRCPGGNMATYQMRLILAATFRAFRITLAPETTPEKMAPFEANGYRSRHDRCDLIFAPRVG</sequence>
<evidence type="ECO:0000256" key="2">
    <source>
        <dbReference type="ARBA" id="ARBA00010617"/>
    </source>
</evidence>
<evidence type="ECO:0000256" key="4">
    <source>
        <dbReference type="ARBA" id="ARBA00022723"/>
    </source>
</evidence>
<evidence type="ECO:0000256" key="10">
    <source>
        <dbReference type="SAM" id="Phobius"/>
    </source>
</evidence>
<dbReference type="Pfam" id="PF00067">
    <property type="entry name" value="p450"/>
    <property type="match status" value="1"/>
</dbReference>
<dbReference type="PANTHER" id="PTHR24279">
    <property type="entry name" value="CYTOCHROME P450"/>
    <property type="match status" value="1"/>
</dbReference>
<keyword evidence="12" id="KW-1185">Reference proteome</keyword>
<keyword evidence="10" id="KW-0472">Membrane</keyword>
<keyword evidence="4 8" id="KW-0479">Metal-binding</keyword>
<dbReference type="PANTHER" id="PTHR24279:SF120">
    <property type="entry name" value="CYTOCHROME P450"/>
    <property type="match status" value="1"/>
</dbReference>
<accession>A0A6G1KR24</accession>
<dbReference type="InterPro" id="IPR001128">
    <property type="entry name" value="Cyt_P450"/>
</dbReference>